<keyword evidence="1" id="KW-0732">Signal</keyword>
<proteinExistence type="predicted"/>
<evidence type="ECO:0000313" key="2">
    <source>
        <dbReference type="EMBL" id="WDE09920.1"/>
    </source>
</evidence>
<protein>
    <submittedName>
        <fullName evidence="2">DUF3718 domain-containing protein</fullName>
    </submittedName>
</protein>
<sequence>MKGYLMKKLLIVPAVALMSVAFTPVTHAADIAQSICEYVSADDKGRLRSFLKSNKIKIRNVFDGVQCNGQNLLAFASQKNSLVTGTLMINKLPKRKVEGVLASIQSAELTAAAQKRING</sequence>
<dbReference type="Proteomes" id="UP001215231">
    <property type="component" value="Chromosome"/>
</dbReference>
<dbReference type="EMBL" id="CP059693">
    <property type="protein sequence ID" value="WDE09920.1"/>
    <property type="molecule type" value="Genomic_DNA"/>
</dbReference>
<reference evidence="2 3" key="1">
    <citation type="journal article" date="2022" name="Mar. Drugs">
        <title>Bioassay-Guided Fractionation Leads to the Detection of Cholic Acid Generated by the Rare Thalassomonas sp.</title>
        <authorList>
            <person name="Pheiffer F."/>
            <person name="Schneider Y.K."/>
            <person name="Hansen E.H."/>
            <person name="Andersen J.H."/>
            <person name="Isaksson J."/>
            <person name="Busche T."/>
            <person name="R C."/>
            <person name="Kalinowski J."/>
            <person name="Zyl L.V."/>
            <person name="Trindade M."/>
        </authorList>
    </citation>
    <scope>NUCLEOTIDE SEQUENCE [LARGE SCALE GENOMIC DNA]</scope>
    <source>
        <strain evidence="2 3">A5K-61T</strain>
    </source>
</reference>
<name>A0ABY7V8E9_9GAMM</name>
<organism evidence="2 3">
    <name type="scientific">Thalassomonas haliotis</name>
    <dbReference type="NCBI Taxonomy" id="485448"/>
    <lineage>
        <taxon>Bacteria</taxon>
        <taxon>Pseudomonadati</taxon>
        <taxon>Pseudomonadota</taxon>
        <taxon>Gammaproteobacteria</taxon>
        <taxon>Alteromonadales</taxon>
        <taxon>Colwelliaceae</taxon>
        <taxon>Thalassomonas</taxon>
    </lineage>
</organism>
<gene>
    <name evidence="2" type="ORF">H3N35_16555</name>
</gene>
<evidence type="ECO:0000256" key="1">
    <source>
        <dbReference type="SAM" id="SignalP"/>
    </source>
</evidence>
<dbReference type="InterPro" id="IPR022193">
    <property type="entry name" value="DUF3718"/>
</dbReference>
<accession>A0ABY7V8E9</accession>
<keyword evidence="3" id="KW-1185">Reference proteome</keyword>
<feature type="chain" id="PRO_5046292458" evidence="1">
    <location>
        <begin position="29"/>
        <end position="119"/>
    </location>
</feature>
<feature type="signal peptide" evidence="1">
    <location>
        <begin position="1"/>
        <end position="28"/>
    </location>
</feature>
<dbReference type="Pfam" id="PF12514">
    <property type="entry name" value="DUF3718"/>
    <property type="match status" value="1"/>
</dbReference>
<evidence type="ECO:0000313" key="3">
    <source>
        <dbReference type="Proteomes" id="UP001215231"/>
    </source>
</evidence>